<dbReference type="PROSITE" id="PS50192">
    <property type="entry name" value="T_SNARE"/>
    <property type="match status" value="1"/>
</dbReference>
<dbReference type="Gene3D" id="1.20.5.110">
    <property type="match status" value="1"/>
</dbReference>
<dbReference type="AlphaFoldDB" id="A0AA88KTD9"/>
<evidence type="ECO:0000256" key="1">
    <source>
        <dbReference type="ARBA" id="ARBA00004211"/>
    </source>
</evidence>
<feature type="compositionally biased region" description="Low complexity" evidence="3">
    <location>
        <begin position="347"/>
        <end position="361"/>
    </location>
</feature>
<dbReference type="Gene3D" id="1.25.40.90">
    <property type="match status" value="1"/>
</dbReference>
<dbReference type="GO" id="GO:0005484">
    <property type="term" value="F:SNAP receptor activity"/>
    <property type="evidence" value="ECO:0007669"/>
    <property type="project" value="TreeGrafter"/>
</dbReference>
<feature type="domain" description="T-SNARE coiled-coil homology" evidence="4">
    <location>
        <begin position="264"/>
        <end position="326"/>
    </location>
</feature>
<evidence type="ECO:0000259" key="4">
    <source>
        <dbReference type="PROSITE" id="PS50192"/>
    </source>
</evidence>
<dbReference type="InterPro" id="IPR008942">
    <property type="entry name" value="ENTH_VHS"/>
</dbReference>
<dbReference type="GO" id="GO:0006887">
    <property type="term" value="P:exocytosis"/>
    <property type="evidence" value="ECO:0007669"/>
    <property type="project" value="TreeGrafter"/>
</dbReference>
<evidence type="ECO:0000256" key="3">
    <source>
        <dbReference type="SAM" id="MobiDB-lite"/>
    </source>
</evidence>
<evidence type="ECO:0000256" key="2">
    <source>
        <dbReference type="ARBA" id="ARBA00009063"/>
    </source>
</evidence>
<comment type="subcellular location">
    <subcellularLocation>
        <location evidence="1">Membrane</location>
        <topology evidence="1">Single-pass type IV membrane protein</topology>
    </subcellularLocation>
</comment>
<dbReference type="SMART" id="SM00397">
    <property type="entry name" value="t_SNARE"/>
    <property type="match status" value="1"/>
</dbReference>
<dbReference type="GO" id="GO:0006906">
    <property type="term" value="P:vesicle fusion"/>
    <property type="evidence" value="ECO:0007669"/>
    <property type="project" value="TreeGrafter"/>
</dbReference>
<organism evidence="6 7">
    <name type="scientific">Artemia franciscana</name>
    <name type="common">Brine shrimp</name>
    <name type="synonym">Artemia sanfranciscana</name>
    <dbReference type="NCBI Taxonomy" id="6661"/>
    <lineage>
        <taxon>Eukaryota</taxon>
        <taxon>Metazoa</taxon>
        <taxon>Ecdysozoa</taxon>
        <taxon>Arthropoda</taxon>
        <taxon>Crustacea</taxon>
        <taxon>Branchiopoda</taxon>
        <taxon>Anostraca</taxon>
        <taxon>Artemiidae</taxon>
        <taxon>Artemia</taxon>
    </lineage>
</organism>
<dbReference type="GO" id="GO:0005886">
    <property type="term" value="C:plasma membrane"/>
    <property type="evidence" value="ECO:0007669"/>
    <property type="project" value="TreeGrafter"/>
</dbReference>
<comment type="similarity">
    <text evidence="2">Belongs to the syntaxin family.</text>
</comment>
<proteinExistence type="inferred from homology"/>
<feature type="domain" description="ENTH" evidence="5">
    <location>
        <begin position="2"/>
        <end position="133"/>
    </location>
</feature>
<dbReference type="InterPro" id="IPR045242">
    <property type="entry name" value="Syntaxin"/>
</dbReference>
<dbReference type="GO" id="GO:0006886">
    <property type="term" value="P:intracellular protein transport"/>
    <property type="evidence" value="ECO:0007669"/>
    <property type="project" value="TreeGrafter"/>
</dbReference>
<dbReference type="Pfam" id="PF01417">
    <property type="entry name" value="ENTH"/>
    <property type="match status" value="1"/>
</dbReference>
<dbReference type="GO" id="GO:0000149">
    <property type="term" value="F:SNARE binding"/>
    <property type="evidence" value="ECO:0007669"/>
    <property type="project" value="TreeGrafter"/>
</dbReference>
<dbReference type="InterPro" id="IPR013809">
    <property type="entry name" value="ENTH"/>
</dbReference>
<reference evidence="6" key="1">
    <citation type="submission" date="2023-07" db="EMBL/GenBank/DDBJ databases">
        <title>Chromosome-level genome assembly of Artemia franciscana.</title>
        <authorList>
            <person name="Jo E."/>
        </authorList>
    </citation>
    <scope>NUCLEOTIDE SEQUENCE</scope>
    <source>
        <tissue evidence="6">Whole body</tissue>
    </source>
</reference>
<dbReference type="PROSITE" id="PS50942">
    <property type="entry name" value="ENTH"/>
    <property type="match status" value="1"/>
</dbReference>
<dbReference type="GO" id="GO:0031201">
    <property type="term" value="C:SNARE complex"/>
    <property type="evidence" value="ECO:0007669"/>
    <property type="project" value="TreeGrafter"/>
</dbReference>
<comment type="caution">
    <text evidence="6">The sequence shown here is derived from an EMBL/GenBank/DDBJ whole genome shotgun (WGS) entry which is preliminary data.</text>
</comment>
<feature type="region of interest" description="Disordered" evidence="3">
    <location>
        <begin position="340"/>
        <end position="364"/>
    </location>
</feature>
<dbReference type="EMBL" id="JAVRJZ010000419">
    <property type="protein sequence ID" value="KAK2702357.1"/>
    <property type="molecule type" value="Genomic_DNA"/>
</dbReference>
<dbReference type="InterPro" id="IPR010989">
    <property type="entry name" value="SNARE"/>
</dbReference>
<evidence type="ECO:0000313" key="6">
    <source>
        <dbReference type="EMBL" id="KAK2702357.1"/>
    </source>
</evidence>
<dbReference type="InterPro" id="IPR000727">
    <property type="entry name" value="T_SNARE_dom"/>
</dbReference>
<gene>
    <name evidence="6" type="ORF">QYM36_019031</name>
</gene>
<evidence type="ECO:0008006" key="8">
    <source>
        <dbReference type="Google" id="ProtNLM"/>
    </source>
</evidence>
<keyword evidence="7" id="KW-1185">Reference proteome</keyword>
<dbReference type="GO" id="GO:0012505">
    <property type="term" value="C:endomembrane system"/>
    <property type="evidence" value="ECO:0007669"/>
    <property type="project" value="TreeGrafter"/>
</dbReference>
<sequence length="381" mass="43541">MLFLKKKYEIVDIVRKVAHDEGDNLDPKLVSKVAKCTSEPRALSRVMTYVWNKLLRSNKWCHIKKLLLLLESLVKEENKEILEDCKSHFGAIAAVGKKWRKKKHGKDIVDLVDQLMVCILERTSATESNILFKHILEYFLSQHLSDAVIENILRYVNILIKEINEFDLFVKTNFDKEEVLDEDIKVIETKSKIIEKKIREFGNIEVNNIASRIQKFQHSAIEESFQKVMSNYRIQLTSINCLKENLNLLSPDITKVMEVGKCELTDTVDTHKKTMDLELSIKQLSSMQEDISFLVQRQGDLVDNIESNMDQTEDYVQRGADRTKQGSNFDTPSLVDSMGSDLDRLSLDSGSPTPPSSTVSSAMDISKGLRLPLFTRLSDGP</sequence>
<evidence type="ECO:0000259" key="5">
    <source>
        <dbReference type="PROSITE" id="PS50942"/>
    </source>
</evidence>
<accession>A0AA88KTD9</accession>
<name>A0AA88KTD9_ARTSF</name>
<evidence type="ECO:0000313" key="7">
    <source>
        <dbReference type="Proteomes" id="UP001187531"/>
    </source>
</evidence>
<dbReference type="GO" id="GO:0048278">
    <property type="term" value="P:vesicle docking"/>
    <property type="evidence" value="ECO:0007669"/>
    <property type="project" value="TreeGrafter"/>
</dbReference>
<dbReference type="PANTHER" id="PTHR19957:SF307">
    <property type="entry name" value="PROTEIN SSO1-RELATED"/>
    <property type="match status" value="1"/>
</dbReference>
<dbReference type="SUPFAM" id="SSF47661">
    <property type="entry name" value="t-snare proteins"/>
    <property type="match status" value="1"/>
</dbReference>
<dbReference type="SUPFAM" id="SSF48464">
    <property type="entry name" value="ENTH/VHS domain"/>
    <property type="match status" value="1"/>
</dbReference>
<protein>
    <recommendedName>
        <fullName evidence="8">t-SNARE coiled-coil homology domain-containing protein</fullName>
    </recommendedName>
</protein>
<dbReference type="PANTHER" id="PTHR19957">
    <property type="entry name" value="SYNTAXIN"/>
    <property type="match status" value="1"/>
</dbReference>
<dbReference type="Proteomes" id="UP001187531">
    <property type="component" value="Unassembled WGS sequence"/>
</dbReference>